<evidence type="ECO:0000313" key="8">
    <source>
        <dbReference type="Proteomes" id="UP000757232"/>
    </source>
</evidence>
<dbReference type="InterPro" id="IPR016160">
    <property type="entry name" value="Ald_DH_CS_CYS"/>
</dbReference>
<keyword evidence="8" id="KW-1185">Reference proteome</keyword>
<keyword evidence="3" id="KW-0520">NAD</keyword>
<accession>A0A9Q5HRD8</accession>
<dbReference type="FunFam" id="3.40.605.10:FF:000050">
    <property type="entry name" value="Aldehyde dehydrogenase, mitochondrial"/>
    <property type="match status" value="1"/>
</dbReference>
<dbReference type="Gene3D" id="3.40.309.10">
    <property type="entry name" value="Aldehyde Dehydrogenase, Chain A, domain 2"/>
    <property type="match status" value="1"/>
</dbReference>
<evidence type="ECO:0000313" key="7">
    <source>
        <dbReference type="EMBL" id="OCB84549.1"/>
    </source>
</evidence>
<feature type="active site" evidence="4">
    <location>
        <position position="276"/>
    </location>
</feature>
<dbReference type="PROSITE" id="PS00687">
    <property type="entry name" value="ALDEHYDE_DEHYDR_GLU"/>
    <property type="match status" value="1"/>
</dbReference>
<dbReference type="InterPro" id="IPR016161">
    <property type="entry name" value="Ald_DH/histidinol_DH"/>
</dbReference>
<dbReference type="InterPro" id="IPR029510">
    <property type="entry name" value="Ald_DH_CS_GLU"/>
</dbReference>
<dbReference type="FunFam" id="3.40.605.10:FF:000026">
    <property type="entry name" value="Aldehyde dehydrogenase, putative"/>
    <property type="match status" value="1"/>
</dbReference>
<dbReference type="FunFam" id="3.40.309.10:FF:000065">
    <property type="entry name" value="Aldehyde dehydrogenase3"/>
    <property type="match status" value="1"/>
</dbReference>
<dbReference type="Gene3D" id="3.40.605.10">
    <property type="entry name" value="Aldehyde Dehydrogenase, Chain A, domain 1"/>
    <property type="match status" value="2"/>
</dbReference>
<dbReference type="GO" id="GO:0004030">
    <property type="term" value="F:aldehyde dehydrogenase [NAD(P)+] activity"/>
    <property type="evidence" value="ECO:0007669"/>
    <property type="project" value="UniProtKB-ARBA"/>
</dbReference>
<feature type="domain" description="Aldehyde dehydrogenase" evidence="6">
    <location>
        <begin position="35"/>
        <end position="392"/>
    </location>
</feature>
<organism evidence="7 8">
    <name type="scientific">Sanghuangporus baumii</name>
    <name type="common">Phellinus baumii</name>
    <dbReference type="NCBI Taxonomy" id="108892"/>
    <lineage>
        <taxon>Eukaryota</taxon>
        <taxon>Fungi</taxon>
        <taxon>Dikarya</taxon>
        <taxon>Basidiomycota</taxon>
        <taxon>Agaricomycotina</taxon>
        <taxon>Agaricomycetes</taxon>
        <taxon>Hymenochaetales</taxon>
        <taxon>Hymenochaetaceae</taxon>
        <taxon>Sanghuangporus</taxon>
    </lineage>
</organism>
<proteinExistence type="inferred from homology"/>
<evidence type="ECO:0000256" key="2">
    <source>
        <dbReference type="ARBA" id="ARBA00023002"/>
    </source>
</evidence>
<comment type="similarity">
    <text evidence="1 5">Belongs to the aldehyde dehydrogenase family.</text>
</comment>
<evidence type="ECO:0000256" key="3">
    <source>
        <dbReference type="ARBA" id="ARBA00023027"/>
    </source>
</evidence>
<evidence type="ECO:0000256" key="1">
    <source>
        <dbReference type="ARBA" id="ARBA00009986"/>
    </source>
</evidence>
<dbReference type="InterPro" id="IPR016163">
    <property type="entry name" value="Ald_DH_C"/>
</dbReference>
<dbReference type="AlphaFoldDB" id="A0A9Q5HRD8"/>
<protein>
    <submittedName>
        <fullName evidence="7">NAD-aldehyde dehydrogenase</fullName>
    </submittedName>
</protein>
<evidence type="ECO:0000259" key="6">
    <source>
        <dbReference type="Pfam" id="PF00171"/>
    </source>
</evidence>
<reference evidence="7" key="1">
    <citation type="submission" date="2016-06" db="EMBL/GenBank/DDBJ databases">
        <title>Draft Genome sequence of the fungus Inonotus baumii.</title>
        <authorList>
            <person name="Zhu H."/>
            <person name="Lin W."/>
        </authorList>
    </citation>
    <scope>NUCLEOTIDE SEQUENCE</scope>
    <source>
        <strain evidence="7">821</strain>
    </source>
</reference>
<dbReference type="EMBL" id="LNZH02000215">
    <property type="protein sequence ID" value="OCB84549.1"/>
    <property type="molecule type" value="Genomic_DNA"/>
</dbReference>
<dbReference type="PROSITE" id="PS00070">
    <property type="entry name" value="ALDEHYDE_DEHYDR_CYS"/>
    <property type="match status" value="1"/>
</dbReference>
<dbReference type="SUPFAM" id="SSF53720">
    <property type="entry name" value="ALDH-like"/>
    <property type="match status" value="1"/>
</dbReference>
<comment type="caution">
    <text evidence="7">The sequence shown here is derived from an EMBL/GenBank/DDBJ whole genome shotgun (WGS) entry which is preliminary data.</text>
</comment>
<dbReference type="Proteomes" id="UP000757232">
    <property type="component" value="Unassembled WGS sequence"/>
</dbReference>
<dbReference type="PANTHER" id="PTHR11699">
    <property type="entry name" value="ALDEHYDE DEHYDROGENASE-RELATED"/>
    <property type="match status" value="1"/>
</dbReference>
<feature type="domain" description="Aldehyde dehydrogenase" evidence="6">
    <location>
        <begin position="414"/>
        <end position="520"/>
    </location>
</feature>
<name>A0A9Q5HRD8_SANBA</name>
<evidence type="ECO:0000256" key="4">
    <source>
        <dbReference type="PROSITE-ProRule" id="PRU10007"/>
    </source>
</evidence>
<gene>
    <name evidence="7" type="ORF">A7U60_g8535</name>
</gene>
<dbReference type="InterPro" id="IPR015590">
    <property type="entry name" value="Aldehyde_DH_dom"/>
</dbReference>
<dbReference type="OrthoDB" id="310895at2759"/>
<sequence length="532" mass="57189">MSLSASVSIPVPGSNKSISLPTGLFINNEFVPSVDGLTIQSVNPATEEVICSVSAASEKDISAAVAAARSAFKTTWGKNVTGVERARLINKLADLMERDQQELAELESLDNGKPVRIARDGDIADSIGCLRYYAGWADKIVGQTIEVDNKTKLALTRHDPIGVCGQMYSPLELSYPDVGMESRACFGHGMYYRDETVGNNSTVCPILLHQKLSELVKEAGFPAGVINTVPSLGSIGGAALASHPDVDKVAFTGSTVTGRKIMEAAAKSNLKKVSLELGGKSPHIIFESADLEQAANWAALGILYNNGQDCTAGSRLYVQDTVYDKFMVLLVEKAKTLVVSHGFDERASAGPVVSKTQYERVWNYIESGKSEGAKVVFGGEKRKERGYWVDPTSSSIPISRPEMGGSGRDADMSLFGGITPTMKIVKEEIFGPVLAVAKFSTEEEAIALANETSYGLGAGFHSNDANQCMRVSSALEAGTVWVNQYNILNNNVPFGGKKQSGIGRELGSYALEEYTSVKAIHWNFGEKLDWPF</sequence>
<dbReference type="InterPro" id="IPR016162">
    <property type="entry name" value="Ald_DH_N"/>
</dbReference>
<dbReference type="Pfam" id="PF00171">
    <property type="entry name" value="Aldedh"/>
    <property type="match status" value="2"/>
</dbReference>
<keyword evidence="2 5" id="KW-0560">Oxidoreductase</keyword>
<evidence type="ECO:0000256" key="5">
    <source>
        <dbReference type="RuleBase" id="RU003345"/>
    </source>
</evidence>